<dbReference type="Gene3D" id="3.40.30.10">
    <property type="entry name" value="Glutaredoxin"/>
    <property type="match status" value="1"/>
</dbReference>
<name>A0AAF0JMA1_9EURY</name>
<proteinExistence type="predicted"/>
<dbReference type="InterPro" id="IPR002109">
    <property type="entry name" value="Glutaredoxin"/>
</dbReference>
<dbReference type="AlphaFoldDB" id="A0AAF0JMA1"/>
<keyword evidence="3" id="KW-1185">Reference proteome</keyword>
<dbReference type="KEGG" id="manq:L1994_04280"/>
<sequence length="96" mass="10978">MIEWSHNEGKSLKDLKLYALSTCGHCKTTRDFLNSLEVAYDYIYVDLLEEDELEKVYSEMKKYNPAGSFPTLVIDGKKVIVGSRLDEIRKEIGLDG</sequence>
<feature type="domain" description="GST N-terminal" evidence="1">
    <location>
        <begin position="13"/>
        <end position="96"/>
    </location>
</feature>
<gene>
    <name evidence="2" type="ORF">L1994_04280</name>
</gene>
<dbReference type="EMBL" id="CP091092">
    <property type="protein sequence ID" value="WFN37614.1"/>
    <property type="molecule type" value="Genomic_DNA"/>
</dbReference>
<dbReference type="PROSITE" id="PS51354">
    <property type="entry name" value="GLUTAREDOXIN_2"/>
    <property type="match status" value="1"/>
</dbReference>
<dbReference type="SUPFAM" id="SSF52833">
    <property type="entry name" value="Thioredoxin-like"/>
    <property type="match status" value="1"/>
</dbReference>
<evidence type="ECO:0000313" key="2">
    <source>
        <dbReference type="EMBL" id="WFN37614.1"/>
    </source>
</evidence>
<organism evidence="2 3">
    <name type="scientific">Methanomicrobium antiquum</name>
    <dbReference type="NCBI Taxonomy" id="487686"/>
    <lineage>
        <taxon>Archaea</taxon>
        <taxon>Methanobacteriati</taxon>
        <taxon>Methanobacteriota</taxon>
        <taxon>Stenosarchaea group</taxon>
        <taxon>Methanomicrobia</taxon>
        <taxon>Methanomicrobiales</taxon>
        <taxon>Methanomicrobiaceae</taxon>
        <taxon>Methanomicrobium</taxon>
    </lineage>
</organism>
<dbReference type="RefSeq" id="WP_278100454.1">
    <property type="nucleotide sequence ID" value="NZ_CP091092.1"/>
</dbReference>
<dbReference type="Pfam" id="PF00462">
    <property type="entry name" value="Glutaredoxin"/>
    <property type="match status" value="1"/>
</dbReference>
<dbReference type="CDD" id="cd02976">
    <property type="entry name" value="NrdH"/>
    <property type="match status" value="1"/>
</dbReference>
<evidence type="ECO:0000259" key="1">
    <source>
        <dbReference type="PROSITE" id="PS50404"/>
    </source>
</evidence>
<dbReference type="PROSITE" id="PS50404">
    <property type="entry name" value="GST_NTER"/>
    <property type="match status" value="1"/>
</dbReference>
<dbReference type="InterPro" id="IPR004045">
    <property type="entry name" value="Glutathione_S-Trfase_N"/>
</dbReference>
<dbReference type="InterPro" id="IPR036249">
    <property type="entry name" value="Thioredoxin-like_sf"/>
</dbReference>
<dbReference type="GeneID" id="79949588"/>
<dbReference type="Proteomes" id="UP001218895">
    <property type="component" value="Chromosome"/>
</dbReference>
<accession>A0AAF0JMA1</accession>
<reference evidence="2" key="1">
    <citation type="submission" date="2022-01" db="EMBL/GenBank/DDBJ databases">
        <title>Complete genome of Methanomicrobium antiquum DSM 21220.</title>
        <authorList>
            <person name="Chen S.-C."/>
            <person name="You Y.-T."/>
            <person name="Zhou Y.-Z."/>
            <person name="Lai M.-C."/>
        </authorList>
    </citation>
    <scope>NUCLEOTIDE SEQUENCE</scope>
    <source>
        <strain evidence="2">DSM 21220</strain>
    </source>
</reference>
<protein>
    <submittedName>
        <fullName evidence="2">Glutaredoxin</fullName>
    </submittedName>
</protein>
<evidence type="ECO:0000313" key="3">
    <source>
        <dbReference type="Proteomes" id="UP001218895"/>
    </source>
</evidence>